<dbReference type="SUPFAM" id="SSF52047">
    <property type="entry name" value="RNI-like"/>
    <property type="match status" value="1"/>
</dbReference>
<gene>
    <name evidence="1" type="ORF">CONCODRAFT_13620</name>
</gene>
<evidence type="ECO:0000313" key="1">
    <source>
        <dbReference type="EMBL" id="KXN64968.1"/>
    </source>
</evidence>
<dbReference type="EMBL" id="KQ965040">
    <property type="protein sequence ID" value="KXN64968.1"/>
    <property type="molecule type" value="Genomic_DNA"/>
</dbReference>
<organism evidence="1 2">
    <name type="scientific">Conidiobolus coronatus (strain ATCC 28846 / CBS 209.66 / NRRL 28638)</name>
    <name type="common">Delacroixia coronata</name>
    <dbReference type="NCBI Taxonomy" id="796925"/>
    <lineage>
        <taxon>Eukaryota</taxon>
        <taxon>Fungi</taxon>
        <taxon>Fungi incertae sedis</taxon>
        <taxon>Zoopagomycota</taxon>
        <taxon>Entomophthoromycotina</taxon>
        <taxon>Entomophthoromycetes</taxon>
        <taxon>Entomophthorales</taxon>
        <taxon>Ancylistaceae</taxon>
        <taxon>Conidiobolus</taxon>
    </lineage>
</organism>
<proteinExistence type="predicted"/>
<evidence type="ECO:0000313" key="2">
    <source>
        <dbReference type="Proteomes" id="UP000070444"/>
    </source>
</evidence>
<dbReference type="Gene3D" id="3.80.10.10">
    <property type="entry name" value="Ribonuclease Inhibitor"/>
    <property type="match status" value="1"/>
</dbReference>
<dbReference type="InterPro" id="IPR032675">
    <property type="entry name" value="LRR_dom_sf"/>
</dbReference>
<name>A0A137NQH7_CONC2</name>
<accession>A0A137NQH7</accession>
<keyword evidence="2" id="KW-1185">Reference proteome</keyword>
<sequence length="270" mass="31020">MENLEDIKISYTFAKIDSQTTNYQIFPKSLKRLEIALDLGYMYSNETLSIYDTIDTSYTSLYSLTIVSNRMLQNLSLGMPNLKEVEIKDYGSLDQSKIIEFLKANPQLKNLSTYSMNYNEEIIKNVLSSEYLERWNIDRGSWEGIEIDSLPSNHSIKYLKIYSDMPGPLTLEIINACKGLETLDINHRIFTGLDLINFEGRIKFLKLTNSSPTLKSINQIDASRVFNQVYIDFFSSIENLIGNSTDELKNYKFIPLTSQSCTLKLTNKVN</sequence>
<protein>
    <recommendedName>
        <fullName evidence="3">RNI-like protein</fullName>
    </recommendedName>
</protein>
<reference evidence="1 2" key="1">
    <citation type="journal article" date="2015" name="Genome Biol. Evol.">
        <title>Phylogenomic analyses indicate that early fungi evolved digesting cell walls of algal ancestors of land plants.</title>
        <authorList>
            <person name="Chang Y."/>
            <person name="Wang S."/>
            <person name="Sekimoto S."/>
            <person name="Aerts A.L."/>
            <person name="Choi C."/>
            <person name="Clum A."/>
            <person name="LaButti K.M."/>
            <person name="Lindquist E.A."/>
            <person name="Yee Ngan C."/>
            <person name="Ohm R.A."/>
            <person name="Salamov A.A."/>
            <person name="Grigoriev I.V."/>
            <person name="Spatafora J.W."/>
            <person name="Berbee M.L."/>
        </authorList>
    </citation>
    <scope>NUCLEOTIDE SEQUENCE [LARGE SCALE GENOMIC DNA]</scope>
    <source>
        <strain evidence="1 2">NRRL 28638</strain>
    </source>
</reference>
<evidence type="ECO:0008006" key="3">
    <source>
        <dbReference type="Google" id="ProtNLM"/>
    </source>
</evidence>
<dbReference type="AlphaFoldDB" id="A0A137NQH7"/>
<dbReference type="Proteomes" id="UP000070444">
    <property type="component" value="Unassembled WGS sequence"/>
</dbReference>